<dbReference type="RefSeq" id="WP_388013611.1">
    <property type="nucleotide sequence ID" value="NZ_JBHUDT010000001.1"/>
</dbReference>
<dbReference type="Proteomes" id="UP001597441">
    <property type="component" value="Unassembled WGS sequence"/>
</dbReference>
<evidence type="ECO:0008006" key="3">
    <source>
        <dbReference type="Google" id="ProtNLM"/>
    </source>
</evidence>
<reference evidence="2" key="1">
    <citation type="journal article" date="2019" name="Int. J. Syst. Evol. Microbiol.">
        <title>The Global Catalogue of Microorganisms (GCM) 10K type strain sequencing project: providing services to taxonomists for standard genome sequencing and annotation.</title>
        <authorList>
            <consortium name="The Broad Institute Genomics Platform"/>
            <consortium name="The Broad Institute Genome Sequencing Center for Infectious Disease"/>
            <person name="Wu L."/>
            <person name="Ma J."/>
        </authorList>
    </citation>
    <scope>NUCLEOTIDE SEQUENCE [LARGE SCALE GENOMIC DNA]</scope>
    <source>
        <strain evidence="2">KCTC 42903</strain>
    </source>
</reference>
<gene>
    <name evidence="1" type="ORF">ACFSQS_02560</name>
</gene>
<name>A0ABW5JRD6_9FLAO</name>
<protein>
    <recommendedName>
        <fullName evidence="3">GNAT family N-acetyltransferase</fullName>
    </recommendedName>
</protein>
<proteinExistence type="predicted"/>
<comment type="caution">
    <text evidence="1">The sequence shown here is derived from an EMBL/GenBank/DDBJ whole genome shotgun (WGS) entry which is preliminary data.</text>
</comment>
<sequence length="364" mass="42884">MQDIKITALTKSMLADALEQNLYWDAKKKVVPFSKPKAKWLLKNERIENDDVCAILGYENDELISFIYLVPDYLKTKNGLKKVFWSNRWWVHEKYENSVLPTYTKTLSLNATNKQILVRYVGSETIEYYKKQTFTKFGKRNKYIFVFSLDYHLITNKIKALKTVSPLLKITARCSHFSIAVFNKLKIYKSKKSIAYKYLETIDDNDWEFIKKHCENDLIPKSKSYLNWQIDNQQYLETSTTNKAPYKCLLSSVSHKIHNRSFLVINKNKTIGFISVLIRDNEFIVRYFLSNQTNYNLCLTALMDHFITSKCTYILTDDEVLGKHIKLKFMSTYVNIKEQFSLAHDTIDFNFDGAIMKQQDGYFE</sequence>
<keyword evidence="2" id="KW-1185">Reference proteome</keyword>
<evidence type="ECO:0000313" key="1">
    <source>
        <dbReference type="EMBL" id="MFD2533972.1"/>
    </source>
</evidence>
<dbReference type="EMBL" id="JBHULK010000001">
    <property type="protein sequence ID" value="MFD2533972.1"/>
    <property type="molecule type" value="Genomic_DNA"/>
</dbReference>
<organism evidence="1 2">
    <name type="scientific">Gelatiniphilus marinus</name>
    <dbReference type="NCBI Taxonomy" id="1759464"/>
    <lineage>
        <taxon>Bacteria</taxon>
        <taxon>Pseudomonadati</taxon>
        <taxon>Bacteroidota</taxon>
        <taxon>Flavobacteriia</taxon>
        <taxon>Flavobacteriales</taxon>
        <taxon>Flavobacteriaceae</taxon>
        <taxon>Gelatiniphilus</taxon>
    </lineage>
</organism>
<accession>A0ABW5JRD6</accession>
<evidence type="ECO:0000313" key="2">
    <source>
        <dbReference type="Proteomes" id="UP001597441"/>
    </source>
</evidence>